<reference evidence="2" key="1">
    <citation type="journal article" date="2019" name="Int. J. Syst. Evol. Microbiol.">
        <title>The Global Catalogue of Microorganisms (GCM) 10K type strain sequencing project: providing services to taxonomists for standard genome sequencing and annotation.</title>
        <authorList>
            <consortium name="The Broad Institute Genomics Platform"/>
            <consortium name="The Broad Institute Genome Sequencing Center for Infectious Disease"/>
            <person name="Wu L."/>
            <person name="Ma J."/>
        </authorList>
    </citation>
    <scope>NUCLEOTIDE SEQUENCE [LARGE SCALE GENOMIC DNA]</scope>
    <source>
        <strain evidence="2">TISTR 932</strain>
    </source>
</reference>
<sequence>MTDGQQRVSFFVTISHQTNAINFNYFTQKESYMRELVRSFSLQDSIVQKLVNQLTEEPKSATQERLFELDTG</sequence>
<proteinExistence type="predicted"/>
<organism evidence="1 2">
    <name type="scientific">Enterococcus camelliae</name>
    <dbReference type="NCBI Taxonomy" id="453959"/>
    <lineage>
        <taxon>Bacteria</taxon>
        <taxon>Bacillati</taxon>
        <taxon>Bacillota</taxon>
        <taxon>Bacilli</taxon>
        <taxon>Lactobacillales</taxon>
        <taxon>Enterococcaceae</taxon>
        <taxon>Enterococcus</taxon>
    </lineage>
</organism>
<dbReference type="EMBL" id="JBHUMO010000002">
    <property type="protein sequence ID" value="MFD2727936.1"/>
    <property type="molecule type" value="Genomic_DNA"/>
</dbReference>
<keyword evidence="2" id="KW-1185">Reference proteome</keyword>
<evidence type="ECO:0000313" key="2">
    <source>
        <dbReference type="Proteomes" id="UP001597427"/>
    </source>
</evidence>
<dbReference type="RefSeq" id="WP_379978856.1">
    <property type="nucleotide sequence ID" value="NZ_JBHUMO010000002.1"/>
</dbReference>
<comment type="caution">
    <text evidence="1">The sequence shown here is derived from an EMBL/GenBank/DDBJ whole genome shotgun (WGS) entry which is preliminary data.</text>
</comment>
<protein>
    <submittedName>
        <fullName evidence="1">Uncharacterized protein</fullName>
    </submittedName>
</protein>
<accession>A0ABW5TFQ3</accession>
<dbReference type="Proteomes" id="UP001597427">
    <property type="component" value="Unassembled WGS sequence"/>
</dbReference>
<evidence type="ECO:0000313" key="1">
    <source>
        <dbReference type="EMBL" id="MFD2727936.1"/>
    </source>
</evidence>
<gene>
    <name evidence="1" type="ORF">ACFSR0_00570</name>
</gene>
<name>A0ABW5TFQ3_9ENTE</name>